<dbReference type="Pfam" id="PF00383">
    <property type="entry name" value="dCMP_cyt_deam_1"/>
    <property type="match status" value="1"/>
</dbReference>
<dbReference type="GO" id="GO:0002100">
    <property type="term" value="P:tRNA wobble adenosine to inosine editing"/>
    <property type="evidence" value="ECO:0007669"/>
    <property type="project" value="InterPro"/>
</dbReference>
<gene>
    <name evidence="2" type="ORF">SpAn4DRAFT_3830</name>
</gene>
<evidence type="ECO:0000313" key="2">
    <source>
        <dbReference type="EMBL" id="CQR71325.1"/>
    </source>
</evidence>
<dbReference type="InterPro" id="IPR002125">
    <property type="entry name" value="CMP_dCMP_dom"/>
</dbReference>
<organism evidence="2 3">
    <name type="scientific">Sporomusa ovata</name>
    <dbReference type="NCBI Taxonomy" id="2378"/>
    <lineage>
        <taxon>Bacteria</taxon>
        <taxon>Bacillati</taxon>
        <taxon>Bacillota</taxon>
        <taxon>Negativicutes</taxon>
        <taxon>Selenomonadales</taxon>
        <taxon>Sporomusaceae</taxon>
        <taxon>Sporomusa</taxon>
    </lineage>
</organism>
<dbReference type="EC" id="3.5.4.1" evidence="2"/>
<sequence>MKGRILYTSVEPCPMCFTRIINSGVKKIYYAAPDDNGGMAHRLENLSPSWQGMAKGMIIEPARCSPVLRELAQKLFYPMKV</sequence>
<feature type="domain" description="CMP/dCMP-type deaminase" evidence="1">
    <location>
        <begin position="1"/>
        <end position="50"/>
    </location>
</feature>
<dbReference type="PROSITE" id="PS51747">
    <property type="entry name" value="CYT_DCMP_DEAMINASES_2"/>
    <property type="match status" value="1"/>
</dbReference>
<reference evidence="3" key="1">
    <citation type="submission" date="2015-03" db="EMBL/GenBank/DDBJ databases">
        <authorList>
            <person name="Nijsse Bart"/>
        </authorList>
    </citation>
    <scope>NUCLEOTIDE SEQUENCE [LARGE SCALE GENOMIC DNA]</scope>
</reference>
<dbReference type="GO" id="GO:0052717">
    <property type="term" value="F:tRNA-specific adenosine-34 deaminase activity"/>
    <property type="evidence" value="ECO:0007669"/>
    <property type="project" value="UniProtKB-EC"/>
</dbReference>
<dbReference type="AlphaFoldDB" id="A0A0U1KVL5"/>
<evidence type="ECO:0000259" key="1">
    <source>
        <dbReference type="PROSITE" id="PS51747"/>
    </source>
</evidence>
<proteinExistence type="predicted"/>
<dbReference type="InterPro" id="IPR016193">
    <property type="entry name" value="Cytidine_deaminase-like"/>
</dbReference>
<name>A0A0U1KVL5_9FIRM</name>
<evidence type="ECO:0000313" key="3">
    <source>
        <dbReference type="Proteomes" id="UP000049855"/>
    </source>
</evidence>
<dbReference type="SUPFAM" id="SSF53927">
    <property type="entry name" value="Cytidine deaminase-like"/>
    <property type="match status" value="1"/>
</dbReference>
<keyword evidence="2" id="KW-0378">Hydrolase</keyword>
<dbReference type="EMBL" id="CTRP01000004">
    <property type="protein sequence ID" value="CQR71325.1"/>
    <property type="molecule type" value="Genomic_DNA"/>
</dbReference>
<dbReference type="Proteomes" id="UP000049855">
    <property type="component" value="Unassembled WGS sequence"/>
</dbReference>
<protein>
    <submittedName>
        <fullName evidence="2">Cytosine deaminase</fullName>
        <ecNumber evidence="2">3.5.4.1</ecNumber>
    </submittedName>
</protein>
<accession>A0A0U1KVL5</accession>
<dbReference type="Gene3D" id="3.40.140.10">
    <property type="entry name" value="Cytidine Deaminase, domain 2"/>
    <property type="match status" value="1"/>
</dbReference>
<keyword evidence="3" id="KW-1185">Reference proteome</keyword>